<reference evidence="2" key="1">
    <citation type="journal article" date="2015" name="Proc. Natl. Acad. Sci. U.S.A.">
        <title>Networks of energetic and metabolic interactions define dynamics in microbial communities.</title>
        <authorList>
            <person name="Embree M."/>
            <person name="Liu J.K."/>
            <person name="Al-Bassam M.M."/>
            <person name="Zengler K."/>
        </authorList>
    </citation>
    <scope>NUCLEOTIDE SEQUENCE</scope>
</reference>
<organism evidence="2">
    <name type="scientific">hydrocarbon metagenome</name>
    <dbReference type="NCBI Taxonomy" id="938273"/>
    <lineage>
        <taxon>unclassified sequences</taxon>
        <taxon>metagenomes</taxon>
        <taxon>ecological metagenomes</taxon>
    </lineage>
</organism>
<dbReference type="InterPro" id="IPR008978">
    <property type="entry name" value="HSP20-like_chaperone"/>
</dbReference>
<dbReference type="AlphaFoldDB" id="A0A0W8FKV3"/>
<gene>
    <name evidence="2" type="ORF">ASZ90_008800</name>
</gene>
<dbReference type="Gene3D" id="2.60.40.790">
    <property type="match status" value="1"/>
</dbReference>
<proteinExistence type="predicted"/>
<dbReference type="Pfam" id="PF00011">
    <property type="entry name" value="HSP20"/>
    <property type="match status" value="1"/>
</dbReference>
<feature type="domain" description="SHSP" evidence="1">
    <location>
        <begin position="49"/>
        <end position="163"/>
    </location>
</feature>
<protein>
    <submittedName>
        <fullName evidence="2">Small heat shock protein</fullName>
    </submittedName>
</protein>
<dbReference type="PROSITE" id="PS01031">
    <property type="entry name" value="SHSP"/>
    <property type="match status" value="1"/>
</dbReference>
<evidence type="ECO:0000313" key="2">
    <source>
        <dbReference type="EMBL" id="KUG21444.1"/>
    </source>
</evidence>
<keyword evidence="2" id="KW-0346">Stress response</keyword>
<accession>A0A0W8FKV3</accession>
<dbReference type="PANTHER" id="PTHR11527">
    <property type="entry name" value="HEAT-SHOCK PROTEIN 20 FAMILY MEMBER"/>
    <property type="match status" value="1"/>
</dbReference>
<dbReference type="InterPro" id="IPR031107">
    <property type="entry name" value="Small_HSP"/>
</dbReference>
<dbReference type="CDD" id="cd06464">
    <property type="entry name" value="ACD_sHsps-like"/>
    <property type="match status" value="1"/>
</dbReference>
<comment type="caution">
    <text evidence="2">The sequence shown here is derived from an EMBL/GenBank/DDBJ whole genome shotgun (WGS) entry which is preliminary data.</text>
</comment>
<name>A0A0W8FKV3_9ZZZZ</name>
<evidence type="ECO:0000259" key="1">
    <source>
        <dbReference type="PROSITE" id="PS01031"/>
    </source>
</evidence>
<dbReference type="SUPFAM" id="SSF49764">
    <property type="entry name" value="HSP20-like chaperones"/>
    <property type="match status" value="1"/>
</dbReference>
<dbReference type="EMBL" id="LNQE01001062">
    <property type="protein sequence ID" value="KUG21444.1"/>
    <property type="molecule type" value="Genomic_DNA"/>
</dbReference>
<sequence>MKVRSLLPDVVRTPATDSDHPFYSLQREMNNLFDNFFRGFSVGPRGFAAGMAEFIPSVDVKENDKEFIIKAELPGVEEKDIDVTVTNNSVAIKGEKKEEKEDKDKSYYYMERSYGSFCRVIPLQAEIESGKAHASFKNGILDIKIPKNQKAKEKGTKISIKTS</sequence>
<dbReference type="InterPro" id="IPR002068">
    <property type="entry name" value="A-crystallin/Hsp20_dom"/>
</dbReference>